<feature type="disulfide bond" evidence="18">
    <location>
        <begin position="186"/>
        <end position="201"/>
    </location>
</feature>
<protein>
    <submittedName>
        <fullName evidence="21">Low-density lipoprotein receptor-related protein</fullName>
    </submittedName>
</protein>
<evidence type="ECO:0000256" key="13">
    <source>
        <dbReference type="ARBA" id="ARBA00023170"/>
    </source>
</evidence>
<feature type="disulfide bond" evidence="18">
    <location>
        <begin position="127"/>
        <end position="139"/>
    </location>
</feature>
<organism evidence="21 22">
    <name type="scientific">Plakobranchus ocellatus</name>
    <dbReference type="NCBI Taxonomy" id="259542"/>
    <lineage>
        <taxon>Eukaryota</taxon>
        <taxon>Metazoa</taxon>
        <taxon>Spiralia</taxon>
        <taxon>Lophotrochozoa</taxon>
        <taxon>Mollusca</taxon>
        <taxon>Gastropoda</taxon>
        <taxon>Heterobranchia</taxon>
        <taxon>Euthyneura</taxon>
        <taxon>Panpulmonata</taxon>
        <taxon>Sacoglossa</taxon>
        <taxon>Placobranchoidea</taxon>
        <taxon>Plakobranchidae</taxon>
        <taxon>Plakobranchus</taxon>
    </lineage>
</organism>
<evidence type="ECO:0000256" key="9">
    <source>
        <dbReference type="ARBA" id="ARBA00022737"/>
    </source>
</evidence>
<dbReference type="Proteomes" id="UP000735302">
    <property type="component" value="Unassembled WGS sequence"/>
</dbReference>
<proteinExistence type="inferred from homology"/>
<keyword evidence="14" id="KW-0168">Coated pit</keyword>
<evidence type="ECO:0000256" key="4">
    <source>
        <dbReference type="ARBA" id="ARBA00022553"/>
    </source>
</evidence>
<keyword evidence="7" id="KW-0479">Metal-binding</keyword>
<evidence type="ECO:0000256" key="17">
    <source>
        <dbReference type="PROSITE-ProRule" id="PRU00076"/>
    </source>
</evidence>
<dbReference type="InterPro" id="IPR011042">
    <property type="entry name" value="6-blade_b-propeller_TolB-like"/>
</dbReference>
<sequence length="1397" mass="155458">MDNLILLKIRVWNSICNITPSDYIYYTDWRLQAIMRINKRGGQEMKMRSGIGRVMGIRIYDPSLQPISSSNPCHLRNGDCSNFCFVVPIVDGLSQVGRHCGCPYGQRLKRDQRTCEPDPDEVEVSTCRPGRFQCQNGRCIPMTYRCDADNDCLDGSDEILCPNDTTCASTRFKCGNGQCINRVWVCDGDNDCGDMTDENDCPLKTCNPREFRCNNSLCISHSLTCDTDNDCGDGSDEGDFCGEHTCPVHYFQCDDQRCIPEIRVCDGGRDCYDESDERDCPPLNCTGSRWTCKTVRQCILNKHHCDGVPDCDDDSDEQDCPIKSPDVCLRDQFRCTDSGCIPQTWKCDGQPDCEDGSDEGILCPPVTCFGNRFRCANGRCIFHGWVCDGDDDCGDNSDEDATLTCAPPPFSCPRNQWECPGGSHFCINSSLVCNGVPDCPGGHDESPVCNSDSCRVDNGGCSHLCLQTPRGADCKCPKGQILNGTKDCIDADECHPPGRCSQTCINTKGSYKCECVPGYVLLPDKRTCKVLRNDTSLSLLIASRTSVVKSNLEVWLYTSLPLPPFRSLTAIDIDVNHSHVFFSDTVLKKIFRCTINGTELTEVVATGIDVVEDIAVDWLGGNLYWTDYGMETIEVVSLTGQHRMVLFSENITNPRAIEIDPRDGVRYLFWSDWGQNPRIERSGLDGSSRTTLVTEKLFWPNALTIDYPNKRLYFADARMDFVEFCNYDGSGRHQVFANDHFLRHPHSLTIYEDWLYWTDRAASRVSMCNKFNCSSRSVLASSISRPLGIAVYSSIKQPHGTNPCAQAVCSHLCLLSPRPTGYSCACPIGMVLDGTAHNCVKDKSEILLFMQSRFIAGIKLGSTNVTGIVPVSSISSGQDFDFDSLHGYIYYVEKINGSLKRIQVNGRNTSEFVPTAVIGSPNAIAIDWMSRNLFWANAAAGLMEVMRLDGPEHYRRVLLSNNGRHRDVANPISLCVDPTRGLLYWGDGGVPGVPAKIAVVEMDGSNPRVLLSMGIRSPSYMTLDAETQNLYFTDTFHRKLQRYDIKLGSVVPVVSTGSPQGVIFHDESLYYYDAVFESIKRAPYPTLRSSAVLRNNIKGVGALKVYYDRHGTKSSFMVVSMYNVIRGFGMSRVDVDEAMVPVAGTGRATLAVDVYMSANYIYWADGRIGAPGSKIDGGVYRIKPDGTGHQEIITSGIGSHSIQGLAVDWIAGNIYFTNAFDVEVFIEVMRLDGTFRKVLVRESQGQPSAIVVNPLKRYLYWADMGQTAKIERSLLDGSNRSTIVKTGINLPRDITIDYSTHDIYWVDAIVDAIQCVSYDGENRRYIQPNTPNPYGIIVFQNYVYWVDRNLQKIFRALKSSLGASPQTLKSNLAMLSDIVIFDQSVQPQGEYQNNDKD</sequence>
<dbReference type="PANTHER" id="PTHR22722:SF14">
    <property type="entry name" value="MEGALIN, ISOFORM A"/>
    <property type="match status" value="1"/>
</dbReference>
<feature type="disulfide bond" evidence="18">
    <location>
        <begin position="146"/>
        <end position="161"/>
    </location>
</feature>
<keyword evidence="8" id="KW-0732">Signal</keyword>
<feature type="disulfide bond" evidence="18">
    <location>
        <begin position="174"/>
        <end position="192"/>
    </location>
</feature>
<feature type="repeat" description="LDL-receptor class B" evidence="19">
    <location>
        <begin position="1257"/>
        <end position="1300"/>
    </location>
</feature>
<dbReference type="PROSITE" id="PS01209">
    <property type="entry name" value="LDLRA_1"/>
    <property type="match status" value="4"/>
</dbReference>
<evidence type="ECO:0000256" key="11">
    <source>
        <dbReference type="ARBA" id="ARBA00023136"/>
    </source>
</evidence>
<comment type="caution">
    <text evidence="21">The sequence shown here is derived from an EMBL/GenBank/DDBJ whole genome shotgun (WGS) entry which is preliminary data.</text>
</comment>
<dbReference type="FunFam" id="4.10.400.10:FF:000011">
    <property type="entry name" value="Low-density lipoprotein receptor-related protein 1"/>
    <property type="match status" value="1"/>
</dbReference>
<dbReference type="InterPro" id="IPR000742">
    <property type="entry name" value="EGF"/>
</dbReference>
<evidence type="ECO:0000256" key="6">
    <source>
        <dbReference type="ARBA" id="ARBA00022692"/>
    </source>
</evidence>
<dbReference type="GO" id="GO:0006898">
    <property type="term" value="P:receptor-mediated endocytosis"/>
    <property type="evidence" value="ECO:0007669"/>
    <property type="project" value="TreeGrafter"/>
</dbReference>
<evidence type="ECO:0000256" key="18">
    <source>
        <dbReference type="PROSITE-ProRule" id="PRU00124"/>
    </source>
</evidence>
<dbReference type="GO" id="GO:0042562">
    <property type="term" value="F:hormone binding"/>
    <property type="evidence" value="ECO:0007669"/>
    <property type="project" value="TreeGrafter"/>
</dbReference>
<dbReference type="Gene3D" id="4.10.400.10">
    <property type="entry name" value="Low-density Lipoprotein Receptor"/>
    <property type="match status" value="8"/>
</dbReference>
<dbReference type="SMART" id="SM00192">
    <property type="entry name" value="LDLa"/>
    <property type="match status" value="8"/>
</dbReference>
<feature type="repeat" description="LDL-receptor class B" evidence="19">
    <location>
        <begin position="666"/>
        <end position="709"/>
    </location>
</feature>
<keyword evidence="12 17" id="KW-1015">Disulfide bond</keyword>
<dbReference type="PROSITE" id="PS51120">
    <property type="entry name" value="LDLRB"/>
    <property type="match status" value="5"/>
</dbReference>
<dbReference type="PROSITE" id="PS01187">
    <property type="entry name" value="EGF_CA"/>
    <property type="match status" value="1"/>
</dbReference>
<accession>A0AAV3Z021</accession>
<evidence type="ECO:0000256" key="5">
    <source>
        <dbReference type="ARBA" id="ARBA00022583"/>
    </source>
</evidence>
<dbReference type="InterPro" id="IPR000152">
    <property type="entry name" value="EGF-type_Asp/Asn_hydroxyl_site"/>
</dbReference>
<evidence type="ECO:0000256" key="10">
    <source>
        <dbReference type="ARBA" id="ARBA00022989"/>
    </source>
</evidence>
<keyword evidence="21" id="KW-0449">Lipoprotein</keyword>
<feature type="disulfide bond" evidence="18">
    <location>
        <begin position="368"/>
        <end position="380"/>
    </location>
</feature>
<dbReference type="InterPro" id="IPR000033">
    <property type="entry name" value="LDLR_classB_rpt"/>
</dbReference>
<dbReference type="SUPFAM" id="SSF63825">
    <property type="entry name" value="YWTD domain"/>
    <property type="match status" value="3"/>
</dbReference>
<dbReference type="CDD" id="cd00054">
    <property type="entry name" value="EGF_CA"/>
    <property type="match status" value="1"/>
</dbReference>
<evidence type="ECO:0000256" key="12">
    <source>
        <dbReference type="ARBA" id="ARBA00023157"/>
    </source>
</evidence>
<feature type="disulfide bond" evidence="18">
    <location>
        <begin position="335"/>
        <end position="353"/>
    </location>
</feature>
<keyword evidence="10" id="KW-1133">Transmembrane helix</keyword>
<dbReference type="FunFam" id="2.120.10.30:FF:000241">
    <property type="entry name" value="Low-density lipoprotein receptor-related protein 6"/>
    <property type="match status" value="2"/>
</dbReference>
<feature type="disulfide bond" evidence="18">
    <location>
        <begin position="253"/>
        <end position="271"/>
    </location>
</feature>
<dbReference type="InterPro" id="IPR001881">
    <property type="entry name" value="EGF-like_Ca-bd_dom"/>
</dbReference>
<dbReference type="Pfam" id="PF00058">
    <property type="entry name" value="Ldl_recept_b"/>
    <property type="match status" value="3"/>
</dbReference>
<keyword evidence="13 21" id="KW-0675">Receptor</keyword>
<feature type="repeat" description="LDL-receptor class B" evidence="19">
    <location>
        <begin position="710"/>
        <end position="754"/>
    </location>
</feature>
<comment type="subcellular location">
    <subcellularLocation>
        <location evidence="16">Membrane</location>
        <location evidence="16">Coated pit</location>
    </subcellularLocation>
    <subcellularLocation>
        <location evidence="1">Membrane</location>
        <topology evidence="1">Single-pass type I membrane protein</topology>
    </subcellularLocation>
</comment>
<dbReference type="PANTHER" id="PTHR22722">
    <property type="entry name" value="LOW-DENSITY LIPOPROTEIN RECEPTOR-RELATED PROTEIN 2-RELATED"/>
    <property type="match status" value="1"/>
</dbReference>
<evidence type="ECO:0000313" key="22">
    <source>
        <dbReference type="Proteomes" id="UP000735302"/>
    </source>
</evidence>
<keyword evidence="22" id="KW-1185">Reference proteome</keyword>
<dbReference type="SMART" id="SM00179">
    <property type="entry name" value="EGF_CA"/>
    <property type="match status" value="3"/>
</dbReference>
<keyword evidence="9" id="KW-0677">Repeat</keyword>
<evidence type="ECO:0000256" key="16">
    <source>
        <dbReference type="ARBA" id="ARBA00037878"/>
    </source>
</evidence>
<feature type="disulfide bond" evidence="18">
    <location>
        <begin position="213"/>
        <end position="231"/>
    </location>
</feature>
<feature type="disulfide bond" evidence="18">
    <location>
        <begin position="305"/>
        <end position="320"/>
    </location>
</feature>
<name>A0AAV3Z021_9GAST</name>
<feature type="disulfide bond" evidence="18">
    <location>
        <begin position="167"/>
        <end position="179"/>
    </location>
</feature>
<feature type="disulfide bond" evidence="18">
    <location>
        <begin position="375"/>
        <end position="393"/>
    </location>
</feature>
<dbReference type="PROSITE" id="PS01186">
    <property type="entry name" value="EGF_2"/>
    <property type="match status" value="1"/>
</dbReference>
<keyword evidence="4" id="KW-0597">Phosphoprotein</keyword>
<dbReference type="GO" id="GO:0005509">
    <property type="term" value="F:calcium ion binding"/>
    <property type="evidence" value="ECO:0007669"/>
    <property type="project" value="InterPro"/>
</dbReference>
<dbReference type="PROSITE" id="PS00010">
    <property type="entry name" value="ASX_HYDROXYL"/>
    <property type="match status" value="1"/>
</dbReference>
<feature type="repeat" description="LDL-receptor class B" evidence="19">
    <location>
        <begin position="981"/>
        <end position="1027"/>
    </location>
</feature>
<evidence type="ECO:0000256" key="8">
    <source>
        <dbReference type="ARBA" id="ARBA00022729"/>
    </source>
</evidence>
<dbReference type="SUPFAM" id="SSF57424">
    <property type="entry name" value="LDL receptor-like module"/>
    <property type="match status" value="8"/>
</dbReference>
<dbReference type="InterPro" id="IPR002172">
    <property type="entry name" value="LDrepeatLR_classA_rpt"/>
</dbReference>
<dbReference type="Gene3D" id="2.10.25.10">
    <property type="entry name" value="Laminin"/>
    <property type="match status" value="2"/>
</dbReference>
<dbReference type="GO" id="GO:0016324">
    <property type="term" value="C:apical plasma membrane"/>
    <property type="evidence" value="ECO:0007669"/>
    <property type="project" value="TreeGrafter"/>
</dbReference>
<feature type="disulfide bond" evidence="18">
    <location>
        <begin position="328"/>
        <end position="340"/>
    </location>
</feature>
<dbReference type="InterPro" id="IPR051221">
    <property type="entry name" value="LDLR-related"/>
</dbReference>
<feature type="disulfide bond" evidence="18">
    <location>
        <begin position="134"/>
        <end position="152"/>
    </location>
</feature>
<comment type="similarity">
    <text evidence="2">Belongs to the LDLR family.</text>
</comment>
<dbReference type="InterPro" id="IPR036055">
    <property type="entry name" value="LDL_receptor-like_sf"/>
</dbReference>
<dbReference type="SMART" id="SM00181">
    <property type="entry name" value="EGF"/>
    <property type="match status" value="5"/>
</dbReference>
<dbReference type="SUPFAM" id="SSF57196">
    <property type="entry name" value="EGF/Laminin"/>
    <property type="match status" value="2"/>
</dbReference>
<evidence type="ECO:0000256" key="19">
    <source>
        <dbReference type="PROSITE-ProRule" id="PRU00461"/>
    </source>
</evidence>
<reference evidence="21 22" key="1">
    <citation type="journal article" date="2021" name="Elife">
        <title>Chloroplast acquisition without the gene transfer in kleptoplastic sea slugs, Plakobranchus ocellatus.</title>
        <authorList>
            <person name="Maeda T."/>
            <person name="Takahashi S."/>
            <person name="Yoshida T."/>
            <person name="Shimamura S."/>
            <person name="Takaki Y."/>
            <person name="Nagai Y."/>
            <person name="Toyoda A."/>
            <person name="Suzuki Y."/>
            <person name="Arimoto A."/>
            <person name="Ishii H."/>
            <person name="Satoh N."/>
            <person name="Nishiyama T."/>
            <person name="Hasebe M."/>
            <person name="Maruyama T."/>
            <person name="Minagawa J."/>
            <person name="Obokata J."/>
            <person name="Shigenobu S."/>
        </authorList>
    </citation>
    <scope>NUCLEOTIDE SEQUENCE [LARGE SCALE GENOMIC DNA]</scope>
</reference>
<evidence type="ECO:0000256" key="14">
    <source>
        <dbReference type="ARBA" id="ARBA00023176"/>
    </source>
</evidence>
<dbReference type="PROSITE" id="PS50068">
    <property type="entry name" value="LDLRA_2"/>
    <property type="match status" value="8"/>
</dbReference>
<comment type="caution">
    <text evidence="17">Lacks conserved residue(s) required for the propagation of feature annotation.</text>
</comment>
<gene>
    <name evidence="21" type="ORF">PoB_001432200</name>
</gene>
<dbReference type="CDD" id="cd00112">
    <property type="entry name" value="LDLa"/>
    <property type="match status" value="6"/>
</dbReference>
<evidence type="ECO:0000256" key="3">
    <source>
        <dbReference type="ARBA" id="ARBA00022536"/>
    </source>
</evidence>
<dbReference type="EMBL" id="BLXT01001803">
    <property type="protein sequence ID" value="GFN87816.1"/>
    <property type="molecule type" value="Genomic_DNA"/>
</dbReference>
<dbReference type="Gene3D" id="2.120.10.30">
    <property type="entry name" value="TolB, C-terminal domain"/>
    <property type="match status" value="4"/>
</dbReference>
<evidence type="ECO:0000313" key="21">
    <source>
        <dbReference type="EMBL" id="GFN87816.1"/>
    </source>
</evidence>
<feature type="disulfide bond" evidence="17">
    <location>
        <begin position="494"/>
        <end position="504"/>
    </location>
</feature>
<dbReference type="SMART" id="SM00135">
    <property type="entry name" value="LY"/>
    <property type="match status" value="15"/>
</dbReference>
<dbReference type="Pfam" id="PF00057">
    <property type="entry name" value="Ldl_recept_a"/>
    <property type="match status" value="7"/>
</dbReference>
<dbReference type="FunFam" id="4.10.400.10:FF:000113">
    <property type="entry name" value="Low-density lipoprotein receptor-related protein 8"/>
    <property type="match status" value="1"/>
</dbReference>
<keyword evidence="11" id="KW-0472">Membrane</keyword>
<dbReference type="PROSITE" id="PS50026">
    <property type="entry name" value="EGF_3"/>
    <property type="match status" value="1"/>
</dbReference>
<evidence type="ECO:0000256" key="15">
    <source>
        <dbReference type="ARBA" id="ARBA00023180"/>
    </source>
</evidence>
<keyword evidence="5" id="KW-0254">Endocytosis</keyword>
<evidence type="ECO:0000256" key="2">
    <source>
        <dbReference type="ARBA" id="ARBA00009939"/>
    </source>
</evidence>
<dbReference type="FunFam" id="4.10.400.10:FF:000002">
    <property type="entry name" value="Low-density lipoprotein receptor-related protein 1"/>
    <property type="match status" value="1"/>
</dbReference>
<keyword evidence="6" id="KW-0812">Transmembrane</keyword>
<feature type="repeat" description="LDL-receptor class B" evidence="19">
    <location>
        <begin position="621"/>
        <end position="663"/>
    </location>
</feature>
<keyword evidence="3 17" id="KW-0245">EGF-like domain</keyword>
<dbReference type="PRINTS" id="PR00261">
    <property type="entry name" value="LDLRECEPTOR"/>
</dbReference>
<evidence type="ECO:0000256" key="1">
    <source>
        <dbReference type="ARBA" id="ARBA00004479"/>
    </source>
</evidence>
<dbReference type="Pfam" id="PF14670">
    <property type="entry name" value="FXa_inhibition"/>
    <property type="match status" value="1"/>
</dbReference>
<feature type="disulfide bond" evidence="18">
    <location>
        <begin position="246"/>
        <end position="258"/>
    </location>
</feature>
<dbReference type="InterPro" id="IPR023415">
    <property type="entry name" value="LDLR_class-A_CS"/>
</dbReference>
<dbReference type="FunFam" id="2.10.25.10:FF:000009">
    <property type="entry name" value="Low-density lipoprotein receptor isoform 1"/>
    <property type="match status" value="1"/>
</dbReference>
<evidence type="ECO:0000256" key="7">
    <source>
        <dbReference type="ARBA" id="ARBA00022723"/>
    </source>
</evidence>
<evidence type="ECO:0000259" key="20">
    <source>
        <dbReference type="PROSITE" id="PS50026"/>
    </source>
</evidence>
<feature type="disulfide bond" evidence="18">
    <location>
        <begin position="265"/>
        <end position="280"/>
    </location>
</feature>
<dbReference type="GO" id="GO:0043235">
    <property type="term" value="C:receptor complex"/>
    <property type="evidence" value="ECO:0007669"/>
    <property type="project" value="TreeGrafter"/>
</dbReference>
<feature type="disulfide bond" evidence="18">
    <location>
        <begin position="206"/>
        <end position="218"/>
    </location>
</feature>
<dbReference type="GO" id="GO:0005905">
    <property type="term" value="C:clathrin-coated pit"/>
    <property type="evidence" value="ECO:0007669"/>
    <property type="project" value="UniProtKB-KW"/>
</dbReference>
<dbReference type="FunFam" id="4.10.400.10:FF:000001">
    <property type="entry name" value="Low-density lipoprotein receptor-related protein 1"/>
    <property type="match status" value="1"/>
</dbReference>
<dbReference type="InterPro" id="IPR018097">
    <property type="entry name" value="EGF_Ca-bd_CS"/>
</dbReference>
<keyword evidence="15" id="KW-0325">Glycoprotein</keyword>
<feature type="domain" description="EGF-like" evidence="20">
    <location>
        <begin position="490"/>
        <end position="529"/>
    </location>
</feature>